<dbReference type="RefSeq" id="WP_330134883.1">
    <property type="nucleotide sequence ID" value="NZ_JAUTXY010000009.1"/>
</dbReference>
<feature type="transmembrane region" description="Helical" evidence="1">
    <location>
        <begin position="689"/>
        <end position="708"/>
    </location>
</feature>
<feature type="transmembrane region" description="Helical" evidence="1">
    <location>
        <begin position="172"/>
        <end position="197"/>
    </location>
</feature>
<name>A0ABU7LDM3_9NOCA</name>
<feature type="transmembrane region" description="Helical" evidence="1">
    <location>
        <begin position="68"/>
        <end position="93"/>
    </location>
</feature>
<reference evidence="2 3" key="1">
    <citation type="submission" date="2023-07" db="EMBL/GenBank/DDBJ databases">
        <authorList>
            <person name="Girao M."/>
            <person name="Carvalho M.F."/>
        </authorList>
    </citation>
    <scope>NUCLEOTIDE SEQUENCE [LARGE SCALE GENOMIC DNA]</scope>
    <source>
        <strain evidence="2 3">YIM65754</strain>
    </source>
</reference>
<evidence type="ECO:0000313" key="2">
    <source>
        <dbReference type="EMBL" id="MEE2059660.1"/>
    </source>
</evidence>
<keyword evidence="1" id="KW-1133">Transmembrane helix</keyword>
<comment type="caution">
    <text evidence="2">The sequence shown here is derived from an EMBL/GenBank/DDBJ whole genome shotgun (WGS) entry which is preliminary data.</text>
</comment>
<keyword evidence="3" id="KW-1185">Reference proteome</keyword>
<keyword evidence="1" id="KW-0472">Membrane</keyword>
<sequence>MSLIDADKRLPDPAEAAPRTPEIGVRLSLPPNRRQRLSVVILCIAPIAAVVLYLGGLRGVDLEAMTGLGLISVLTVSTLLGPGLLVLGFIGTLSLARPYIWLLGIHLVLLVLMLHGITLLLEAEPRFPISWVHIGFVEYIARTGTTAPDLDARWSWPGFFALAAFWGGSGDLAALHAAVSVASVVTNLLYLVALGLLMSPLRMSWQAKWLAAMFFCLLNWIGQDYFSPQGFALLLYLLFVGFLVIWFRTPHSPSGDVPWPLRPRSRLWRWLWGDASRGELPPRNAARSERVVVLAVVVGLFAAATVCHQLTPFAMIMSVTGLVVARRCALRGLPVLLVVIVVAWISYMTQAYWGGHFGEVMSGVGDVGSTVSANISARAGLGNPEHQWVVRARMLTTILVFVIAGVGLLRRRRGGIEDRVLLVLIAAPIGLAFMQSYGGEMALRVYLFALAPASVLVALALFPRPVSRPSLLARCAAGVLGLVMLFSFFITRYGNEPFERIDSGAVSAVGSIYDRTADDDVRFLYVTAVPELNSTPFMPLGYRDVERVHWSNTMAPLDPDDVTGVLEALREKGPDTYLITTRNQESFVELGQGYPLGWGDEFRDALAAAPGLRAVVENQDATVYSLDWPPEAEADHKELMSTGVQVWLTPWTGVGVAFLVLLVGTLGVREAWRLRLVPDEYRRLRPLTFAVVPLLIGFVLVVLERFVMLTS</sequence>
<gene>
    <name evidence="2" type="ORF">Q7514_19255</name>
</gene>
<feature type="transmembrane region" description="Helical" evidence="1">
    <location>
        <begin position="233"/>
        <end position="249"/>
    </location>
</feature>
<accession>A0ABU7LDM3</accession>
<feature type="transmembrane region" description="Helical" evidence="1">
    <location>
        <begin position="471"/>
        <end position="490"/>
    </location>
</feature>
<keyword evidence="1" id="KW-0812">Transmembrane</keyword>
<dbReference type="EMBL" id="JAUTXY010000009">
    <property type="protein sequence ID" value="MEE2059660.1"/>
    <property type="molecule type" value="Genomic_DNA"/>
</dbReference>
<feature type="transmembrane region" description="Helical" evidence="1">
    <location>
        <begin position="443"/>
        <end position="462"/>
    </location>
</feature>
<organism evidence="2 3">
    <name type="scientific">Rhodococcus artemisiae</name>
    <dbReference type="NCBI Taxonomy" id="714159"/>
    <lineage>
        <taxon>Bacteria</taxon>
        <taxon>Bacillati</taxon>
        <taxon>Actinomycetota</taxon>
        <taxon>Actinomycetes</taxon>
        <taxon>Mycobacteriales</taxon>
        <taxon>Nocardiaceae</taxon>
        <taxon>Rhodococcus</taxon>
    </lineage>
</organism>
<evidence type="ECO:0000256" key="1">
    <source>
        <dbReference type="SAM" id="Phobius"/>
    </source>
</evidence>
<dbReference type="Proteomes" id="UP001336020">
    <property type="component" value="Unassembled WGS sequence"/>
</dbReference>
<feature type="transmembrane region" description="Helical" evidence="1">
    <location>
        <begin position="99"/>
        <end position="121"/>
    </location>
</feature>
<feature type="transmembrane region" description="Helical" evidence="1">
    <location>
        <begin position="388"/>
        <end position="408"/>
    </location>
</feature>
<feature type="transmembrane region" description="Helical" evidence="1">
    <location>
        <begin position="420"/>
        <end position="437"/>
    </location>
</feature>
<protein>
    <submittedName>
        <fullName evidence="2">Uncharacterized protein</fullName>
    </submittedName>
</protein>
<feature type="transmembrane region" description="Helical" evidence="1">
    <location>
        <begin position="291"/>
        <end position="316"/>
    </location>
</feature>
<evidence type="ECO:0000313" key="3">
    <source>
        <dbReference type="Proteomes" id="UP001336020"/>
    </source>
</evidence>
<proteinExistence type="predicted"/>
<feature type="transmembrane region" description="Helical" evidence="1">
    <location>
        <begin position="648"/>
        <end position="668"/>
    </location>
</feature>
<feature type="transmembrane region" description="Helical" evidence="1">
    <location>
        <begin position="328"/>
        <end position="347"/>
    </location>
</feature>
<feature type="transmembrane region" description="Helical" evidence="1">
    <location>
        <begin position="37"/>
        <end position="56"/>
    </location>
</feature>